<reference evidence="1 2" key="1">
    <citation type="submission" date="2019-02" db="EMBL/GenBank/DDBJ databases">
        <title>Deep-cultivation of Planctomycetes and their phenomic and genomic characterization uncovers novel biology.</title>
        <authorList>
            <person name="Wiegand S."/>
            <person name="Jogler M."/>
            <person name="Boedeker C."/>
            <person name="Pinto D."/>
            <person name="Vollmers J."/>
            <person name="Rivas-Marin E."/>
            <person name="Kohn T."/>
            <person name="Peeters S.H."/>
            <person name="Heuer A."/>
            <person name="Rast P."/>
            <person name="Oberbeckmann S."/>
            <person name="Bunk B."/>
            <person name="Jeske O."/>
            <person name="Meyerdierks A."/>
            <person name="Storesund J.E."/>
            <person name="Kallscheuer N."/>
            <person name="Luecker S."/>
            <person name="Lage O.M."/>
            <person name="Pohl T."/>
            <person name="Merkel B.J."/>
            <person name="Hornburger P."/>
            <person name="Mueller R.-W."/>
            <person name="Bruemmer F."/>
            <person name="Labrenz M."/>
            <person name="Spormann A.M."/>
            <person name="Op Den Camp H."/>
            <person name="Overmann J."/>
            <person name="Amann R."/>
            <person name="Jetten M.S.M."/>
            <person name="Mascher T."/>
            <person name="Medema M.H."/>
            <person name="Devos D.P."/>
            <person name="Kaster A.-K."/>
            <person name="Ovreas L."/>
            <person name="Rohde M."/>
            <person name="Galperin M.Y."/>
            <person name="Jogler C."/>
        </authorList>
    </citation>
    <scope>NUCLEOTIDE SEQUENCE [LARGE SCALE GENOMIC DNA]</scope>
    <source>
        <strain evidence="1 2">Pla123a</strain>
    </source>
</reference>
<protein>
    <submittedName>
        <fullName evidence="1">Uncharacterized protein</fullName>
    </submittedName>
</protein>
<dbReference type="Proteomes" id="UP000318478">
    <property type="component" value="Unassembled WGS sequence"/>
</dbReference>
<evidence type="ECO:0000313" key="2">
    <source>
        <dbReference type="Proteomes" id="UP000318478"/>
    </source>
</evidence>
<gene>
    <name evidence="1" type="ORF">Pla123a_07500</name>
</gene>
<accession>A0A5C5ZHB5</accession>
<keyword evidence="2" id="KW-1185">Reference proteome</keyword>
<proteinExistence type="predicted"/>
<dbReference type="AlphaFoldDB" id="A0A5C5ZHB5"/>
<evidence type="ECO:0000313" key="1">
    <source>
        <dbReference type="EMBL" id="TWT85943.1"/>
    </source>
</evidence>
<dbReference type="EMBL" id="SJPO01000001">
    <property type="protein sequence ID" value="TWT85943.1"/>
    <property type="molecule type" value="Genomic_DNA"/>
</dbReference>
<organism evidence="1 2">
    <name type="scientific">Posidoniimonas polymericola</name>
    <dbReference type="NCBI Taxonomy" id="2528002"/>
    <lineage>
        <taxon>Bacteria</taxon>
        <taxon>Pseudomonadati</taxon>
        <taxon>Planctomycetota</taxon>
        <taxon>Planctomycetia</taxon>
        <taxon>Pirellulales</taxon>
        <taxon>Lacipirellulaceae</taxon>
        <taxon>Posidoniimonas</taxon>
    </lineage>
</organism>
<name>A0A5C5ZHB5_9BACT</name>
<sequence length="88" mass="9512">MFRLVALAHYEGTVAQWQNVNGENSSVTRVLRDELSAPIGRYEAARGGGGAISYAFRKREAEGRSFVGTYLRVAFCGAGLLARASTNN</sequence>
<comment type="caution">
    <text evidence="1">The sequence shown here is derived from an EMBL/GenBank/DDBJ whole genome shotgun (WGS) entry which is preliminary data.</text>
</comment>
<dbReference type="RefSeq" id="WP_146584161.1">
    <property type="nucleotide sequence ID" value="NZ_SJPO01000001.1"/>
</dbReference>